<dbReference type="InterPro" id="IPR038404">
    <property type="entry name" value="TRAP_DctP_sf"/>
</dbReference>
<dbReference type="EMBL" id="BJYZ01000019">
    <property type="protein sequence ID" value="GEO39961.1"/>
    <property type="molecule type" value="Genomic_DNA"/>
</dbReference>
<dbReference type="AlphaFoldDB" id="A0A512DU14"/>
<comment type="similarity">
    <text evidence="1">Belongs to the bacterial solute-binding protein 7 family.</text>
</comment>
<organism evidence="5 6">
    <name type="scientific">Skermanella aerolata</name>
    <dbReference type="NCBI Taxonomy" id="393310"/>
    <lineage>
        <taxon>Bacteria</taxon>
        <taxon>Pseudomonadati</taxon>
        <taxon>Pseudomonadota</taxon>
        <taxon>Alphaproteobacteria</taxon>
        <taxon>Rhodospirillales</taxon>
        <taxon>Azospirillaceae</taxon>
        <taxon>Skermanella</taxon>
    </lineage>
</organism>
<dbReference type="PANTHER" id="PTHR33376">
    <property type="match status" value="1"/>
</dbReference>
<dbReference type="NCBIfam" id="NF037995">
    <property type="entry name" value="TRAP_S1"/>
    <property type="match status" value="1"/>
</dbReference>
<dbReference type="GO" id="GO:0030288">
    <property type="term" value="C:outer membrane-bounded periplasmic space"/>
    <property type="evidence" value="ECO:0007669"/>
    <property type="project" value="InterPro"/>
</dbReference>
<dbReference type="Gene3D" id="3.40.190.170">
    <property type="entry name" value="Bacterial extracellular solute-binding protein, family 7"/>
    <property type="match status" value="1"/>
</dbReference>
<name>A0A512DU14_9PROT</name>
<evidence type="ECO:0000313" key="6">
    <source>
        <dbReference type="Proteomes" id="UP000321523"/>
    </source>
</evidence>
<proteinExistence type="inferred from homology"/>
<feature type="signal peptide" evidence="4">
    <location>
        <begin position="1"/>
        <end position="26"/>
    </location>
</feature>
<dbReference type="Proteomes" id="UP000321523">
    <property type="component" value="Unassembled WGS sequence"/>
</dbReference>
<dbReference type="RefSeq" id="WP_044433778.1">
    <property type="nucleotide sequence ID" value="NZ_BJYZ01000019.1"/>
</dbReference>
<evidence type="ECO:0000256" key="2">
    <source>
        <dbReference type="ARBA" id="ARBA00022448"/>
    </source>
</evidence>
<keyword evidence="3 4" id="KW-0732">Signal</keyword>
<dbReference type="PIRSF" id="PIRSF006470">
    <property type="entry name" value="DctB"/>
    <property type="match status" value="1"/>
</dbReference>
<dbReference type="GO" id="GO:0055085">
    <property type="term" value="P:transmembrane transport"/>
    <property type="evidence" value="ECO:0007669"/>
    <property type="project" value="InterPro"/>
</dbReference>
<sequence length="340" mass="37356">MNMSIKGLLLGLSIPAMLLTSNAGNAADIKERSIKLGYGIPEEHPLGQGVNRFAQLVSDKSGGKIKVKGYPATMLGSETQMISATIGGVQQMVIPSSAAVVSNVKEFALFDLPFLFANEKEADTVLDGPVGRELLDKLKGSNLVGLCFWENGFRHVTNSKHPITKAEDLQGLKIRTMTSPVYIDSFNTLGANAVPMSFTELFTALEMKAVDAQENPFGIIHASKFDEVQKYLSVTRHSYAPYVVMIGKKFWDGLSPDEQGILTESCVEARAYQRGLTRETNAKIVDELRAKGMQINEIDAQETARMKEQLQPVIDKHTKTIGEDLVARTYEEIEKVGTRN</sequence>
<evidence type="ECO:0000256" key="4">
    <source>
        <dbReference type="SAM" id="SignalP"/>
    </source>
</evidence>
<gene>
    <name evidence="5" type="ORF">SAE02_41090</name>
</gene>
<evidence type="ECO:0000256" key="1">
    <source>
        <dbReference type="ARBA" id="ARBA00009023"/>
    </source>
</evidence>
<reference evidence="5 6" key="1">
    <citation type="submission" date="2019-07" db="EMBL/GenBank/DDBJ databases">
        <title>Whole genome shotgun sequence of Skermanella aerolata NBRC 106429.</title>
        <authorList>
            <person name="Hosoyama A."/>
            <person name="Uohara A."/>
            <person name="Ohji S."/>
            <person name="Ichikawa N."/>
        </authorList>
    </citation>
    <scope>NUCLEOTIDE SEQUENCE [LARGE SCALE GENOMIC DNA]</scope>
    <source>
        <strain evidence="5 6">NBRC 106429</strain>
    </source>
</reference>
<keyword evidence="2" id="KW-0813">Transport</keyword>
<comment type="caution">
    <text evidence="5">The sequence shown here is derived from an EMBL/GenBank/DDBJ whole genome shotgun (WGS) entry which is preliminary data.</text>
</comment>
<dbReference type="InterPro" id="IPR004682">
    <property type="entry name" value="TRAP_DctP"/>
</dbReference>
<protein>
    <submittedName>
        <fullName evidence="5">ABC transporter substrate-binding protein</fullName>
    </submittedName>
</protein>
<dbReference type="InterPro" id="IPR018389">
    <property type="entry name" value="DctP_fam"/>
</dbReference>
<dbReference type="Pfam" id="PF03480">
    <property type="entry name" value="DctP"/>
    <property type="match status" value="1"/>
</dbReference>
<dbReference type="PANTHER" id="PTHR33376:SF7">
    <property type="entry name" value="C4-DICARBOXYLATE-BINDING PROTEIN DCTB"/>
    <property type="match status" value="1"/>
</dbReference>
<feature type="chain" id="PRO_5021972466" evidence="4">
    <location>
        <begin position="27"/>
        <end position="340"/>
    </location>
</feature>
<accession>A0A512DU14</accession>
<evidence type="ECO:0000313" key="5">
    <source>
        <dbReference type="EMBL" id="GEO39961.1"/>
    </source>
</evidence>
<keyword evidence="6" id="KW-1185">Reference proteome</keyword>
<dbReference type="CDD" id="cd13679">
    <property type="entry name" value="PBP2_TRAP_YiaO_like"/>
    <property type="match status" value="1"/>
</dbReference>
<evidence type="ECO:0000256" key="3">
    <source>
        <dbReference type="ARBA" id="ARBA00022729"/>
    </source>
</evidence>
<dbReference type="NCBIfam" id="TIGR00787">
    <property type="entry name" value="dctP"/>
    <property type="match status" value="1"/>
</dbReference>